<keyword evidence="3" id="KW-1185">Reference proteome</keyword>
<evidence type="ECO:0000313" key="3">
    <source>
        <dbReference type="Proteomes" id="UP001163387"/>
    </source>
</evidence>
<gene>
    <name evidence="2" type="ORF">SHM_19320</name>
</gene>
<evidence type="ECO:0000313" key="2">
    <source>
        <dbReference type="EMBL" id="BDT04286.1"/>
    </source>
</evidence>
<protein>
    <recommendedName>
        <fullName evidence="1">Transposase Synechocystis PCC 6803 domain-containing protein</fullName>
    </recommendedName>
</protein>
<dbReference type="Gene3D" id="1.10.10.60">
    <property type="entry name" value="Homeodomain-like"/>
    <property type="match status" value="1"/>
</dbReference>
<evidence type="ECO:0000259" key="1">
    <source>
        <dbReference type="Pfam" id="PF01710"/>
    </source>
</evidence>
<feature type="domain" description="Transposase Synechocystis PCC 6803" evidence="1">
    <location>
        <begin position="5"/>
        <end position="68"/>
    </location>
</feature>
<dbReference type="InterPro" id="IPR002622">
    <property type="entry name" value="Transposase_14"/>
</dbReference>
<reference evidence="2 3" key="1">
    <citation type="journal article" date="2022" name="Front. Microbiol.">
        <title>Male-killing mechanisms vary between Spiroplasma species.</title>
        <authorList>
            <person name="Arai H."/>
            <person name="Inoue M."/>
            <person name="Kageyama D."/>
        </authorList>
    </citation>
    <scope>NUCLEOTIDE SEQUENCE [LARGE SCALE GENOMIC DNA]</scope>
    <source>
        <strain evidence="3">sHm</strain>
    </source>
</reference>
<dbReference type="Proteomes" id="UP001163387">
    <property type="component" value="Chromosome"/>
</dbReference>
<dbReference type="Pfam" id="PF01710">
    <property type="entry name" value="HTH_Tnp_IS630"/>
    <property type="match status" value="1"/>
</dbReference>
<sequence length="158" mass="18800">MAKKYTLKIKEKVLQYLQDGKSYDEIKKETGISKTTIWIWKQKARKNELKTKHSVNSTPKDILEEAINIAEINCDNNENQNYKEEFLNQQQAINLLSVNINKQIENNYFDNSEEDSDSERLVIDEDYKEEVNIWRPWEESEIKQNNEESLVIEIKEIN</sequence>
<dbReference type="InterPro" id="IPR009057">
    <property type="entry name" value="Homeodomain-like_sf"/>
</dbReference>
<name>A0ABN6T2G6_9MOLU</name>
<dbReference type="SUPFAM" id="SSF46689">
    <property type="entry name" value="Homeodomain-like"/>
    <property type="match status" value="1"/>
</dbReference>
<dbReference type="RefSeq" id="WP_281748135.1">
    <property type="nucleotide sequence ID" value="NZ_AP026933.1"/>
</dbReference>
<accession>A0ABN6T2G6</accession>
<dbReference type="EMBL" id="AP026933">
    <property type="protein sequence ID" value="BDT04286.1"/>
    <property type="molecule type" value="Genomic_DNA"/>
</dbReference>
<proteinExistence type="predicted"/>
<organism evidence="2 3">
    <name type="scientific">Spiroplasma ixodetis</name>
    <dbReference type="NCBI Taxonomy" id="2141"/>
    <lineage>
        <taxon>Bacteria</taxon>
        <taxon>Bacillati</taxon>
        <taxon>Mycoplasmatota</taxon>
        <taxon>Mollicutes</taxon>
        <taxon>Entomoplasmatales</taxon>
        <taxon>Spiroplasmataceae</taxon>
        <taxon>Spiroplasma</taxon>
    </lineage>
</organism>